<name>A0A9N9CBP2_9GLOM</name>
<sequence>MPLTIDDVPDSFYGSYARKHKGATEADIIKAYEEQEDATDYYGLIEAFVE</sequence>
<keyword evidence="2" id="KW-1185">Reference proteome</keyword>
<evidence type="ECO:0000313" key="2">
    <source>
        <dbReference type="Proteomes" id="UP000789572"/>
    </source>
</evidence>
<accession>A0A9N9CBP2</accession>
<gene>
    <name evidence="1" type="ORF">POCULU_LOCUS7193</name>
</gene>
<dbReference type="AlphaFoldDB" id="A0A9N9CBP2"/>
<proteinExistence type="predicted"/>
<dbReference type="EMBL" id="CAJVPJ010001544">
    <property type="protein sequence ID" value="CAG8595487.1"/>
    <property type="molecule type" value="Genomic_DNA"/>
</dbReference>
<organism evidence="1 2">
    <name type="scientific">Paraglomus occultum</name>
    <dbReference type="NCBI Taxonomy" id="144539"/>
    <lineage>
        <taxon>Eukaryota</taxon>
        <taxon>Fungi</taxon>
        <taxon>Fungi incertae sedis</taxon>
        <taxon>Mucoromycota</taxon>
        <taxon>Glomeromycotina</taxon>
        <taxon>Glomeromycetes</taxon>
        <taxon>Paraglomerales</taxon>
        <taxon>Paraglomeraceae</taxon>
        <taxon>Paraglomus</taxon>
    </lineage>
</organism>
<reference evidence="1" key="1">
    <citation type="submission" date="2021-06" db="EMBL/GenBank/DDBJ databases">
        <authorList>
            <person name="Kallberg Y."/>
            <person name="Tangrot J."/>
            <person name="Rosling A."/>
        </authorList>
    </citation>
    <scope>NUCLEOTIDE SEQUENCE</scope>
    <source>
        <strain evidence="1">IA702</strain>
    </source>
</reference>
<protein>
    <submittedName>
        <fullName evidence="1">5762_t:CDS:1</fullName>
    </submittedName>
</protein>
<dbReference type="Proteomes" id="UP000789572">
    <property type="component" value="Unassembled WGS sequence"/>
</dbReference>
<comment type="caution">
    <text evidence="1">The sequence shown here is derived from an EMBL/GenBank/DDBJ whole genome shotgun (WGS) entry which is preliminary data.</text>
</comment>
<evidence type="ECO:0000313" key="1">
    <source>
        <dbReference type="EMBL" id="CAG8595487.1"/>
    </source>
</evidence>